<organism evidence="1 2">
    <name type="scientific">Trichomonas vaginalis (strain ATCC PRA-98 / G3)</name>
    <dbReference type="NCBI Taxonomy" id="412133"/>
    <lineage>
        <taxon>Eukaryota</taxon>
        <taxon>Metamonada</taxon>
        <taxon>Parabasalia</taxon>
        <taxon>Trichomonadida</taxon>
        <taxon>Trichomonadidae</taxon>
        <taxon>Trichomonas</taxon>
    </lineage>
</organism>
<evidence type="ECO:0000313" key="2">
    <source>
        <dbReference type="Proteomes" id="UP000001542"/>
    </source>
</evidence>
<dbReference type="Gene3D" id="2.130.10.10">
    <property type="entry name" value="YVTN repeat-like/Quinoprotein amine dehydrogenase"/>
    <property type="match status" value="1"/>
</dbReference>
<dbReference type="KEGG" id="tva:4768601"/>
<name>A2E9L5_TRIV3</name>
<dbReference type="PANTHER" id="PTHR12616">
    <property type="entry name" value="VACUOLAR PROTEIN SORTING VPS41"/>
    <property type="match status" value="1"/>
</dbReference>
<dbReference type="Proteomes" id="UP000001542">
    <property type="component" value="Unassembled WGS sequence"/>
</dbReference>
<dbReference type="GO" id="GO:0034058">
    <property type="term" value="P:endosomal vesicle fusion"/>
    <property type="evidence" value="ECO:0000318"/>
    <property type="project" value="GO_Central"/>
</dbReference>
<dbReference type="GO" id="GO:0030897">
    <property type="term" value="C:HOPS complex"/>
    <property type="evidence" value="ECO:0000318"/>
    <property type="project" value="GO_Central"/>
</dbReference>
<dbReference type="InterPro" id="IPR036322">
    <property type="entry name" value="WD40_repeat_dom_sf"/>
</dbReference>
<dbReference type="AlphaFoldDB" id="A2E9L5"/>
<dbReference type="InterPro" id="IPR045111">
    <property type="entry name" value="Vps41/Vps8"/>
</dbReference>
<dbReference type="VEuPathDB" id="TrichDB:TVAG_157430"/>
<reference evidence="1" key="1">
    <citation type="submission" date="2006-10" db="EMBL/GenBank/DDBJ databases">
        <authorList>
            <person name="Amadeo P."/>
            <person name="Zhao Q."/>
            <person name="Wortman J."/>
            <person name="Fraser-Liggett C."/>
            <person name="Carlton J."/>
        </authorList>
    </citation>
    <scope>NUCLEOTIDE SEQUENCE</scope>
    <source>
        <strain evidence="1">G3</strain>
    </source>
</reference>
<reference evidence="1" key="2">
    <citation type="journal article" date="2007" name="Science">
        <title>Draft genome sequence of the sexually transmitted pathogen Trichomonas vaginalis.</title>
        <authorList>
            <person name="Carlton J.M."/>
            <person name="Hirt R.P."/>
            <person name="Silva J.C."/>
            <person name="Delcher A.L."/>
            <person name="Schatz M."/>
            <person name="Zhao Q."/>
            <person name="Wortman J.R."/>
            <person name="Bidwell S.L."/>
            <person name="Alsmark U.C.M."/>
            <person name="Besteiro S."/>
            <person name="Sicheritz-Ponten T."/>
            <person name="Noel C.J."/>
            <person name="Dacks J.B."/>
            <person name="Foster P.G."/>
            <person name="Simillion C."/>
            <person name="Van de Peer Y."/>
            <person name="Miranda-Saavedra D."/>
            <person name="Barton G.J."/>
            <person name="Westrop G.D."/>
            <person name="Mueller S."/>
            <person name="Dessi D."/>
            <person name="Fiori P.L."/>
            <person name="Ren Q."/>
            <person name="Paulsen I."/>
            <person name="Zhang H."/>
            <person name="Bastida-Corcuera F.D."/>
            <person name="Simoes-Barbosa A."/>
            <person name="Brown M.T."/>
            <person name="Hayes R.D."/>
            <person name="Mukherjee M."/>
            <person name="Okumura C.Y."/>
            <person name="Schneider R."/>
            <person name="Smith A.J."/>
            <person name="Vanacova S."/>
            <person name="Villalvazo M."/>
            <person name="Haas B.J."/>
            <person name="Pertea M."/>
            <person name="Feldblyum T.V."/>
            <person name="Utterback T.R."/>
            <person name="Shu C.L."/>
            <person name="Osoegawa K."/>
            <person name="de Jong P.J."/>
            <person name="Hrdy I."/>
            <person name="Horvathova L."/>
            <person name="Zubacova Z."/>
            <person name="Dolezal P."/>
            <person name="Malik S.B."/>
            <person name="Logsdon J.M. Jr."/>
            <person name="Henze K."/>
            <person name="Gupta A."/>
            <person name="Wang C.C."/>
            <person name="Dunne R.L."/>
            <person name="Upcroft J.A."/>
            <person name="Upcroft P."/>
            <person name="White O."/>
            <person name="Salzberg S.L."/>
            <person name="Tang P."/>
            <person name="Chiu C.-H."/>
            <person name="Lee Y.-S."/>
            <person name="Embley T.M."/>
            <person name="Coombs G.H."/>
            <person name="Mottram J.C."/>
            <person name="Tachezy J."/>
            <person name="Fraser-Liggett C.M."/>
            <person name="Johnson P.J."/>
        </authorList>
    </citation>
    <scope>NUCLEOTIDE SEQUENCE [LARGE SCALE GENOMIC DNA]</scope>
    <source>
        <strain evidence="1">G3</strain>
    </source>
</reference>
<dbReference type="EMBL" id="DS113334">
    <property type="protein sequence ID" value="EAY10666.1"/>
    <property type="molecule type" value="Genomic_DNA"/>
</dbReference>
<dbReference type="InParanoid" id="A2E9L5"/>
<evidence type="ECO:0000313" key="1">
    <source>
        <dbReference type="EMBL" id="EAY10666.1"/>
    </source>
</evidence>
<accession>A2E9L5</accession>
<proteinExistence type="predicted"/>
<protein>
    <submittedName>
        <fullName evidence="1">Uncharacterized protein</fullName>
    </submittedName>
</protein>
<dbReference type="PANTHER" id="PTHR12616:SF8">
    <property type="entry name" value="VACUOLAR PROTEIN SORTING-ASSOCIATED PROTEIN 8 HOMOLOG"/>
    <property type="match status" value="1"/>
</dbReference>
<dbReference type="VEuPathDB" id="TrichDB:TVAGG3_0746330"/>
<dbReference type="InterPro" id="IPR015943">
    <property type="entry name" value="WD40/YVTN_repeat-like_dom_sf"/>
</dbReference>
<dbReference type="SUPFAM" id="SSF50978">
    <property type="entry name" value="WD40 repeat-like"/>
    <property type="match status" value="1"/>
</dbReference>
<gene>
    <name evidence="1" type="ORF">TVAG_157430</name>
</gene>
<dbReference type="GO" id="GO:0005770">
    <property type="term" value="C:late endosome"/>
    <property type="evidence" value="ECO:0000318"/>
    <property type="project" value="GO_Central"/>
</dbReference>
<dbReference type="GO" id="GO:0006623">
    <property type="term" value="P:protein targeting to vacuole"/>
    <property type="evidence" value="ECO:0000318"/>
    <property type="project" value="GO_Central"/>
</dbReference>
<sequence length="948" mass="107882">MNKFLTFEQFPRAIFERHPIDCDIKDDFMLILDNGGQFLLYSTKTDKLVRLALTDKSIVSPPYHVALSPSNSHAAVACEDGSYSIFDITNAKLLKSFPKARKAGIKQIMYLGENQIVILDSNNSLTLTKISIGLFGVSAKDFVICTFQTPPISLIPVNFPNNLSNFTQKLQNLILVTTNEKFVVLNCESSKVLASIPIESAIPTYSLNQPDVLQIGLASKNLAVVYTLNGFNLTEISHCQINNISPRCCNFIRDDLLLVTSFNNSFYVFNSSNPTTPQVFSDDNLSQAIYVPNPIDKTLYIAKESSLFAIKQRTFVENCSTIQDYKNLYEISEQFSKGNIVSGSDSCLPFETRTEIIQSVFSKYFVANKASQDIIELIIKTSKEFSLRRLPSILALNEFKNNIKEFANLIPKYDPDASIFYYPTQFSNLLCENTDSNPEFIRNLPSLSLFTKSVFFLRTGNTKEALATIEQLDTPTAYNLSVNLDDSSESLPTLLRTQANSITDATICVSKALRLNDLLRIFQNRGESEICQILSFCEKITLMTQGKPYDLDVFCQKILEFAIYVKSPQITKFCVEKAIKYAKNLPDQLTTFVLREIFNKNSEKEISQFLNQNGYSEFLRKLQPIIVKAGFDNVEELIYRKLNDLNRLIKFLFIKDRKSEIFQVISEKSQTKAVDDAIVENCELLLSVDQLKLAGLMKNQEISNQIYSKLPGDKKFAFAHSLCETNKKLFASLPLINEDYVNYTKFLIKFHKNETIKFISERFDIMSPSLLVEFERERMFDCAISISVSMNDPLLILQYSQSALRDFLVTMTFCDVNLLNDFQQKSFNVINETKKYFIDSTSVYSILKSFEIPFFCLSNNQTDKYFIERSTAISVVYKSSYKMIPQNFAFPVLNNVIILSYSDSSLSGFRNFIPKYIQKCIESGDINHNDIRESAGDPLLNIFLSMTS</sequence>
<keyword evidence="2" id="KW-1185">Reference proteome</keyword>
<dbReference type="RefSeq" id="XP_001322889.1">
    <property type="nucleotide sequence ID" value="XM_001322854.1"/>
</dbReference>